<evidence type="ECO:0000313" key="2">
    <source>
        <dbReference type="Proteomes" id="UP000241690"/>
    </source>
</evidence>
<keyword evidence="2" id="KW-1185">Reference proteome</keyword>
<dbReference type="AlphaFoldDB" id="A0A2T4A4V8"/>
<reference evidence="1 2" key="1">
    <citation type="submission" date="2016-07" db="EMBL/GenBank/DDBJ databases">
        <title>Multiple horizontal gene transfer events from other fungi enriched the ability of initially mycotrophic Trichoderma (Ascomycota) to feed on dead plant biomass.</title>
        <authorList>
            <consortium name="DOE Joint Genome Institute"/>
            <person name="Aerts A."/>
            <person name="Atanasova L."/>
            <person name="Chenthamara K."/>
            <person name="Zhang J."/>
            <person name="Grujic M."/>
            <person name="Henrissat B."/>
            <person name="Kuo A."/>
            <person name="Salamov A."/>
            <person name="Lipzen A."/>
            <person name="Labutti K."/>
            <person name="Barry K."/>
            <person name="Miao Y."/>
            <person name="Rahimi M.J."/>
            <person name="Shen Q."/>
            <person name="Grigoriev I.V."/>
            <person name="Kubicek C.P."/>
            <person name="Druzhinina I.S."/>
        </authorList>
    </citation>
    <scope>NUCLEOTIDE SEQUENCE [LARGE SCALE GENOMIC DNA]</scope>
    <source>
        <strain evidence="1 2">CBS 226.95</strain>
    </source>
</reference>
<accession>A0A2T4A4V8</accession>
<sequence>MGAPIVVKVGAAYQQPKSLLMRLPQELRLMIYAFLFSSTRFTSGPRCGWDMVIHDFIPAPHGLAILISCRQAYVEIGRSWIGQVLFCFETVKAMVDKLADIPLETRSMIRHIRVSGHPMRMEIGDELAQWDTYQVLKLLPGLKLDRLTVCGDAEVQCSYDALNRLVKYSDGWKELHYISHSSGFLGYKVAWLDENDELTGENRFLREPQPGGWQRTLEGRDGSKSGASVTIYRSDIAYQYGSGPYISNKGTWTEFTQALAPDQDIEEYQDAEDPRLMANGEIEKEMLVVVKRGRAVDYEEKQGSPYVEEGDIRAEFPGKTWAEIKASKDTVGEIFCEGVRYSDGIYEYQETHVDLVDDYVHVDDYVWAPTYLFRYSRESNE</sequence>
<evidence type="ECO:0000313" key="1">
    <source>
        <dbReference type="EMBL" id="PTB52101.1"/>
    </source>
</evidence>
<dbReference type="GeneID" id="36624751"/>
<gene>
    <name evidence="1" type="ORF">M431DRAFT_484179</name>
</gene>
<dbReference type="RefSeq" id="XP_024771778.1">
    <property type="nucleotide sequence ID" value="XM_024916182.1"/>
</dbReference>
<protein>
    <submittedName>
        <fullName evidence="1">Uncharacterized protein</fullName>
    </submittedName>
</protein>
<dbReference type="EMBL" id="KZ679684">
    <property type="protein sequence ID" value="PTB52101.1"/>
    <property type="molecule type" value="Genomic_DNA"/>
</dbReference>
<name>A0A2T4A4V8_TRIHA</name>
<organism evidence="1 2">
    <name type="scientific">Trichoderma harzianum CBS 226.95</name>
    <dbReference type="NCBI Taxonomy" id="983964"/>
    <lineage>
        <taxon>Eukaryota</taxon>
        <taxon>Fungi</taxon>
        <taxon>Dikarya</taxon>
        <taxon>Ascomycota</taxon>
        <taxon>Pezizomycotina</taxon>
        <taxon>Sordariomycetes</taxon>
        <taxon>Hypocreomycetidae</taxon>
        <taxon>Hypocreales</taxon>
        <taxon>Hypocreaceae</taxon>
        <taxon>Trichoderma</taxon>
    </lineage>
</organism>
<dbReference type="Proteomes" id="UP000241690">
    <property type="component" value="Unassembled WGS sequence"/>
</dbReference>
<dbReference type="PANTHER" id="PTHR38790">
    <property type="entry name" value="2EXR DOMAIN-CONTAINING PROTEIN-RELATED"/>
    <property type="match status" value="1"/>
</dbReference>
<proteinExistence type="predicted"/>